<evidence type="ECO:0000313" key="4">
    <source>
        <dbReference type="Proteomes" id="UP000298213"/>
    </source>
</evidence>
<comment type="caution">
    <text evidence="3">The sequence shown here is derived from an EMBL/GenBank/DDBJ whole genome shotgun (WGS) entry which is preliminary data.</text>
</comment>
<protein>
    <recommendedName>
        <fullName evidence="2">DUF5655 domain-containing protein</fullName>
    </recommendedName>
</protein>
<proteinExistence type="predicted"/>
<sequence length="198" mass="21877">MSRDPRVDAYIAKQQDFARPILERIRADFHAALPDVEEAIRWGMPAFLHKGRLLANMAGFKAHATLGLRRGSEVVETQASEKAMGQFGRLTSVADLPDERTLRDAIGKAAALAEQGPAPKPKKAPRPDLPVPPDFAAALSGVASAEANFAGFSPSCRREYLEWVTEAKRPETRSKRIAQAVEWIAEGKSRNWKYEKGR</sequence>
<evidence type="ECO:0000256" key="1">
    <source>
        <dbReference type="SAM" id="MobiDB-lite"/>
    </source>
</evidence>
<feature type="domain" description="DUF5655" evidence="2">
    <location>
        <begin position="7"/>
        <end position="105"/>
    </location>
</feature>
<dbReference type="Gene3D" id="3.90.1150.200">
    <property type="match status" value="1"/>
</dbReference>
<organism evidence="3 4">
    <name type="scientific">Sphingomonas parva</name>
    <dbReference type="NCBI Taxonomy" id="2555898"/>
    <lineage>
        <taxon>Bacteria</taxon>
        <taxon>Pseudomonadati</taxon>
        <taxon>Pseudomonadota</taxon>
        <taxon>Alphaproteobacteria</taxon>
        <taxon>Sphingomonadales</taxon>
        <taxon>Sphingomonadaceae</taxon>
        <taxon>Sphingomonas</taxon>
    </lineage>
</organism>
<dbReference type="Proteomes" id="UP000298213">
    <property type="component" value="Unassembled WGS sequence"/>
</dbReference>
<dbReference type="Pfam" id="PF13376">
    <property type="entry name" value="OmdA"/>
    <property type="match status" value="1"/>
</dbReference>
<reference evidence="3 4" key="1">
    <citation type="submission" date="2019-03" db="EMBL/GenBank/DDBJ databases">
        <title>Genome sequence of Sphingomonas sp. 17J27-24.</title>
        <authorList>
            <person name="Kim M."/>
            <person name="Maeng S."/>
            <person name="Sathiyaraj S."/>
        </authorList>
    </citation>
    <scope>NUCLEOTIDE SEQUENCE [LARGE SCALE GENOMIC DNA]</scope>
    <source>
        <strain evidence="3 4">17J27-24</strain>
    </source>
</reference>
<dbReference type="RefSeq" id="WP_135087064.1">
    <property type="nucleotide sequence ID" value="NZ_SPDV01000021.1"/>
</dbReference>
<name>A0A4Y8ZR17_9SPHN</name>
<dbReference type="OrthoDB" id="214150at2"/>
<evidence type="ECO:0000259" key="2">
    <source>
        <dbReference type="Pfam" id="PF18899"/>
    </source>
</evidence>
<dbReference type="SUPFAM" id="SSF159888">
    <property type="entry name" value="YdhG-like"/>
    <property type="match status" value="1"/>
</dbReference>
<feature type="region of interest" description="Disordered" evidence="1">
    <location>
        <begin position="111"/>
        <end position="130"/>
    </location>
</feature>
<evidence type="ECO:0000313" key="3">
    <source>
        <dbReference type="EMBL" id="TFI57907.1"/>
    </source>
</evidence>
<dbReference type="AlphaFoldDB" id="A0A4Y8ZR17"/>
<keyword evidence="4" id="KW-1185">Reference proteome</keyword>
<dbReference type="InterPro" id="IPR043714">
    <property type="entry name" value="DUF5655"/>
</dbReference>
<dbReference type="Pfam" id="PF18899">
    <property type="entry name" value="DUF5655"/>
    <property type="match status" value="1"/>
</dbReference>
<accession>A0A4Y8ZR17</accession>
<dbReference type="EMBL" id="SPDV01000021">
    <property type="protein sequence ID" value="TFI57907.1"/>
    <property type="molecule type" value="Genomic_DNA"/>
</dbReference>
<gene>
    <name evidence="3" type="ORF">E2493_11970</name>
</gene>